<dbReference type="PROSITE" id="PS00061">
    <property type="entry name" value="ADH_SHORT"/>
    <property type="match status" value="1"/>
</dbReference>
<reference evidence="3" key="1">
    <citation type="journal article" date="2023" name="BMC Genomics">
        <title>Chromosome-level genome assemblies of Cutaneotrichosporon spp. (Trichosporonales, Basidiomycota) reveal imbalanced evolution between nucleotide sequences and chromosome synteny.</title>
        <authorList>
            <person name="Kobayashi Y."/>
            <person name="Kayamori A."/>
            <person name="Aoki K."/>
            <person name="Shiwa Y."/>
            <person name="Matsutani M."/>
            <person name="Fujita N."/>
            <person name="Sugita T."/>
            <person name="Iwasaki W."/>
            <person name="Tanaka N."/>
            <person name="Takashima M."/>
        </authorList>
    </citation>
    <scope>NUCLEOTIDE SEQUENCE</scope>
    <source>
        <strain evidence="3">HIS016</strain>
    </source>
</reference>
<accession>A0AAD3TWZ4</accession>
<dbReference type="GO" id="GO:0005739">
    <property type="term" value="C:mitochondrion"/>
    <property type="evidence" value="ECO:0007669"/>
    <property type="project" value="TreeGrafter"/>
</dbReference>
<organism evidence="3 4">
    <name type="scientific">Cutaneotrichosporon spelunceum</name>
    <dbReference type="NCBI Taxonomy" id="1672016"/>
    <lineage>
        <taxon>Eukaryota</taxon>
        <taxon>Fungi</taxon>
        <taxon>Dikarya</taxon>
        <taxon>Basidiomycota</taxon>
        <taxon>Agaricomycotina</taxon>
        <taxon>Tremellomycetes</taxon>
        <taxon>Trichosporonales</taxon>
        <taxon>Trichosporonaceae</taxon>
        <taxon>Cutaneotrichosporon</taxon>
    </lineage>
</organism>
<keyword evidence="2" id="KW-0560">Oxidoreductase</keyword>
<evidence type="ECO:0008006" key="5">
    <source>
        <dbReference type="Google" id="ProtNLM"/>
    </source>
</evidence>
<protein>
    <recommendedName>
        <fullName evidence="5">3-hydroxyacyl-CoA dehydrogenase</fullName>
    </recommendedName>
</protein>
<dbReference type="InterPro" id="IPR002347">
    <property type="entry name" value="SDR_fam"/>
</dbReference>
<dbReference type="EMBL" id="BTCM01000005">
    <property type="protein sequence ID" value="GMK57972.1"/>
    <property type="molecule type" value="Genomic_DNA"/>
</dbReference>
<dbReference type="AlphaFoldDB" id="A0AAD3TWZ4"/>
<evidence type="ECO:0000256" key="2">
    <source>
        <dbReference type="ARBA" id="ARBA00023002"/>
    </source>
</evidence>
<dbReference type="Pfam" id="PF13561">
    <property type="entry name" value="adh_short_C2"/>
    <property type="match status" value="1"/>
</dbReference>
<evidence type="ECO:0000313" key="4">
    <source>
        <dbReference type="Proteomes" id="UP001222932"/>
    </source>
</evidence>
<gene>
    <name evidence="3" type="ORF">CspeluHIS016_0500040</name>
</gene>
<keyword evidence="4" id="KW-1185">Reference proteome</keyword>
<comment type="caution">
    <text evidence="3">The sequence shown here is derived from an EMBL/GenBank/DDBJ whole genome shotgun (WGS) entry which is preliminary data.</text>
</comment>
<evidence type="ECO:0000313" key="3">
    <source>
        <dbReference type="EMBL" id="GMK57972.1"/>
    </source>
</evidence>
<dbReference type="PRINTS" id="PR00081">
    <property type="entry name" value="GDHRDH"/>
</dbReference>
<dbReference type="PANTHER" id="PTHR43658:SF8">
    <property type="entry name" value="17-BETA-HYDROXYSTEROID DEHYDROGENASE 14-RELATED"/>
    <property type="match status" value="1"/>
</dbReference>
<dbReference type="SUPFAM" id="SSF51735">
    <property type="entry name" value="NAD(P)-binding Rossmann-fold domains"/>
    <property type="match status" value="1"/>
</dbReference>
<dbReference type="Gene3D" id="3.40.50.720">
    <property type="entry name" value="NAD(P)-binding Rossmann-like Domain"/>
    <property type="match status" value="1"/>
</dbReference>
<dbReference type="PANTHER" id="PTHR43658">
    <property type="entry name" value="SHORT-CHAIN DEHYDROGENASE/REDUCTASE"/>
    <property type="match status" value="1"/>
</dbReference>
<keyword evidence="1" id="KW-0521">NADP</keyword>
<sequence>MKVEGKAFIITGGLGSIGGATARNLVSKGAYAVLFDILAPADAEGKIATFERADRYFYEQTDIIDRAKMEASCRSALSKIPKGSLFGAVHCAAIAPGKPWSNSLMDKLADFEKVMHVNATGTFLVDAAVADAINSQYLPLEVFHERVTEERGVIINLSSIVGHEIPARSLTYGVSKKAVLGITEAVADFLAPVGIRVNSVAPALVLSPMMLAGGRDKFFQSQLDAYSMFPRPFTEPDEIAAAIVFLMKNSMMNNFHLKVDAGWKQLSSWAAGDPRKISPLLE</sequence>
<evidence type="ECO:0000256" key="1">
    <source>
        <dbReference type="ARBA" id="ARBA00022857"/>
    </source>
</evidence>
<dbReference type="InterPro" id="IPR036291">
    <property type="entry name" value="NAD(P)-bd_dom_sf"/>
</dbReference>
<dbReference type="Proteomes" id="UP001222932">
    <property type="component" value="Unassembled WGS sequence"/>
</dbReference>
<dbReference type="GO" id="GO:0006635">
    <property type="term" value="P:fatty acid beta-oxidation"/>
    <property type="evidence" value="ECO:0007669"/>
    <property type="project" value="TreeGrafter"/>
</dbReference>
<proteinExistence type="predicted"/>
<reference evidence="3" key="2">
    <citation type="submission" date="2023-06" db="EMBL/GenBank/DDBJ databases">
        <authorList>
            <person name="Kobayashi Y."/>
            <person name="Kayamori A."/>
            <person name="Aoki K."/>
            <person name="Shiwa Y."/>
            <person name="Fujita N."/>
            <person name="Sugita T."/>
            <person name="Iwasaki W."/>
            <person name="Tanaka N."/>
            <person name="Takashima M."/>
        </authorList>
    </citation>
    <scope>NUCLEOTIDE SEQUENCE</scope>
    <source>
        <strain evidence="3">HIS016</strain>
    </source>
</reference>
<name>A0AAD3TWZ4_9TREE</name>
<dbReference type="GO" id="GO:0008670">
    <property type="term" value="F:2,4-dienoyl-CoA reductase (NADPH) activity"/>
    <property type="evidence" value="ECO:0007669"/>
    <property type="project" value="TreeGrafter"/>
</dbReference>
<dbReference type="InterPro" id="IPR020904">
    <property type="entry name" value="Sc_DH/Rdtase_CS"/>
</dbReference>